<proteinExistence type="predicted"/>
<protein>
    <submittedName>
        <fullName evidence="2">Uncharacterized protein</fullName>
    </submittedName>
</protein>
<dbReference type="EMBL" id="CM004478">
    <property type="protein sequence ID" value="OCT72594.1"/>
    <property type="molecule type" value="Genomic_DNA"/>
</dbReference>
<name>A0A974CG02_XENLA</name>
<evidence type="ECO:0000256" key="1">
    <source>
        <dbReference type="SAM" id="MobiDB-lite"/>
    </source>
</evidence>
<sequence length="76" mass="8002">MSSTSAGPQGKGTLATALPLITSPTTRQTPRAPVQLPTHSPVCVSSLLTMNSPSSLMCNANAHNCRRTRTWGSHTK</sequence>
<evidence type="ECO:0000313" key="3">
    <source>
        <dbReference type="Proteomes" id="UP000694892"/>
    </source>
</evidence>
<accession>A0A974CG02</accession>
<organism evidence="2 3">
    <name type="scientific">Xenopus laevis</name>
    <name type="common">African clawed frog</name>
    <dbReference type="NCBI Taxonomy" id="8355"/>
    <lineage>
        <taxon>Eukaryota</taxon>
        <taxon>Metazoa</taxon>
        <taxon>Chordata</taxon>
        <taxon>Craniata</taxon>
        <taxon>Vertebrata</taxon>
        <taxon>Euteleostomi</taxon>
        <taxon>Amphibia</taxon>
        <taxon>Batrachia</taxon>
        <taxon>Anura</taxon>
        <taxon>Pipoidea</taxon>
        <taxon>Pipidae</taxon>
        <taxon>Xenopodinae</taxon>
        <taxon>Xenopus</taxon>
        <taxon>Xenopus</taxon>
    </lineage>
</organism>
<gene>
    <name evidence="2" type="ORF">XELAEV_18035575mg</name>
</gene>
<feature type="region of interest" description="Disordered" evidence="1">
    <location>
        <begin position="1"/>
        <end position="37"/>
    </location>
</feature>
<dbReference type="Proteomes" id="UP000694892">
    <property type="component" value="Chromosome 7L"/>
</dbReference>
<dbReference type="AlphaFoldDB" id="A0A974CG02"/>
<reference evidence="3" key="1">
    <citation type="journal article" date="2016" name="Nature">
        <title>Genome evolution in the allotetraploid frog Xenopus laevis.</title>
        <authorList>
            <person name="Session A.M."/>
            <person name="Uno Y."/>
            <person name="Kwon T."/>
            <person name="Chapman J.A."/>
            <person name="Toyoda A."/>
            <person name="Takahashi S."/>
            <person name="Fukui A."/>
            <person name="Hikosaka A."/>
            <person name="Suzuki A."/>
            <person name="Kondo M."/>
            <person name="van Heeringen S.J."/>
            <person name="Quigley I."/>
            <person name="Heinz S."/>
            <person name="Ogino H."/>
            <person name="Ochi H."/>
            <person name="Hellsten U."/>
            <person name="Lyons J.B."/>
            <person name="Simakov O."/>
            <person name="Putnam N."/>
            <person name="Stites J."/>
            <person name="Kuroki Y."/>
            <person name="Tanaka T."/>
            <person name="Michiue T."/>
            <person name="Watanabe M."/>
            <person name="Bogdanovic O."/>
            <person name="Lister R."/>
            <person name="Georgiou G."/>
            <person name="Paranjpe S.S."/>
            <person name="van Kruijsbergen I."/>
            <person name="Shu S."/>
            <person name="Carlson J."/>
            <person name="Kinoshita T."/>
            <person name="Ohta Y."/>
            <person name="Mawaribuchi S."/>
            <person name="Jenkins J."/>
            <person name="Grimwood J."/>
            <person name="Schmutz J."/>
            <person name="Mitros T."/>
            <person name="Mozaffari S.V."/>
            <person name="Suzuki Y."/>
            <person name="Haramoto Y."/>
            <person name="Yamamoto T.S."/>
            <person name="Takagi C."/>
            <person name="Heald R."/>
            <person name="Miller K."/>
            <person name="Haudenschild C."/>
            <person name="Kitzman J."/>
            <person name="Nakayama T."/>
            <person name="Izutsu Y."/>
            <person name="Robert J."/>
            <person name="Fortriede J."/>
            <person name="Burns K."/>
            <person name="Lotay V."/>
            <person name="Karimi K."/>
            <person name="Yasuoka Y."/>
            <person name="Dichmann D.S."/>
            <person name="Flajnik M.F."/>
            <person name="Houston D.W."/>
            <person name="Shendure J."/>
            <person name="DuPasquier L."/>
            <person name="Vize P.D."/>
            <person name="Zorn A.M."/>
            <person name="Ito M."/>
            <person name="Marcotte E.M."/>
            <person name="Wallingford J.B."/>
            <person name="Ito Y."/>
            <person name="Asashima M."/>
            <person name="Ueno N."/>
            <person name="Matsuda Y."/>
            <person name="Veenstra G.J."/>
            <person name="Fujiyama A."/>
            <person name="Harland R.M."/>
            <person name="Taira M."/>
            <person name="Rokhsar D.S."/>
        </authorList>
    </citation>
    <scope>NUCLEOTIDE SEQUENCE [LARGE SCALE GENOMIC DNA]</scope>
    <source>
        <strain evidence="3">J</strain>
    </source>
</reference>
<evidence type="ECO:0000313" key="2">
    <source>
        <dbReference type="EMBL" id="OCT72594.1"/>
    </source>
</evidence>